<evidence type="ECO:0000313" key="1">
    <source>
        <dbReference type="EMBL" id="QCG76619.1"/>
    </source>
</evidence>
<name>A0A6G5S6B1_9CAUD</name>
<evidence type="ECO:0000313" key="2">
    <source>
        <dbReference type="Proteomes" id="UP000501262"/>
    </source>
</evidence>
<dbReference type="Proteomes" id="UP000501262">
    <property type="component" value="Segment"/>
</dbReference>
<organism evidence="1 2">
    <name type="scientific">Klebsiella phage KPR2</name>
    <dbReference type="NCBI Taxonomy" id="2562112"/>
    <lineage>
        <taxon>Viruses</taxon>
        <taxon>Duplodnaviria</taxon>
        <taxon>Heunggongvirae</taxon>
        <taxon>Uroviricota</taxon>
        <taxon>Caudoviricetes</taxon>
        <taxon>Autographivirales</taxon>
        <taxon>Autoscriptoviridae</taxon>
        <taxon>Slopekvirinae</taxon>
        <taxon>Drulisvirus</taxon>
        <taxon>Drulisvirus KPR2</taxon>
    </lineage>
</organism>
<sequence length="66" mass="7569">MSKVIEYKNQTKIAVGIPFTWGTRNNWAIKVENGDMYFLETGGRVRVSEEEIIECAILYANSIEIK</sequence>
<keyword evidence="2" id="KW-1185">Reference proteome</keyword>
<proteinExistence type="predicted"/>
<reference evidence="1 2" key="1">
    <citation type="submission" date="2019-03" db="EMBL/GenBank/DDBJ databases">
        <authorList>
            <person name="Reales Gonzalez J.D."/>
            <person name="Lozano Solano D.S."/>
            <person name="Acosta Hoyos A."/>
        </authorList>
    </citation>
    <scope>NUCLEOTIDE SEQUENCE [LARGE SCALE GENOMIC DNA]</scope>
</reference>
<accession>A0A6G5S6B1</accession>
<dbReference type="EMBL" id="MK693005">
    <property type="protein sequence ID" value="QCG76619.1"/>
    <property type="molecule type" value="Genomic_DNA"/>
</dbReference>
<protein>
    <submittedName>
        <fullName evidence="1">Uncharacterized protein</fullName>
    </submittedName>
</protein>